<dbReference type="InterPro" id="IPR050155">
    <property type="entry name" value="HAD-like_hydrolase_sf"/>
</dbReference>
<dbReference type="InterPro" id="IPR006439">
    <property type="entry name" value="HAD-SF_hydro_IA"/>
</dbReference>
<dbReference type="Gene3D" id="1.10.150.240">
    <property type="entry name" value="Putative phosphatase, domain 2"/>
    <property type="match status" value="1"/>
</dbReference>
<dbReference type="NCBIfam" id="TIGR01549">
    <property type="entry name" value="HAD-SF-IA-v1"/>
    <property type="match status" value="1"/>
</dbReference>
<name>A0AAU7DCY8_9BACT</name>
<dbReference type="Pfam" id="PF13419">
    <property type="entry name" value="HAD_2"/>
    <property type="match status" value="1"/>
</dbReference>
<dbReference type="InterPro" id="IPR036412">
    <property type="entry name" value="HAD-like_sf"/>
</dbReference>
<dbReference type="InterPro" id="IPR023198">
    <property type="entry name" value="PGP-like_dom2"/>
</dbReference>
<organism evidence="5">
    <name type="scientific">Telmatobacter sp. DSM 110680</name>
    <dbReference type="NCBI Taxonomy" id="3036704"/>
    <lineage>
        <taxon>Bacteria</taxon>
        <taxon>Pseudomonadati</taxon>
        <taxon>Acidobacteriota</taxon>
        <taxon>Terriglobia</taxon>
        <taxon>Terriglobales</taxon>
        <taxon>Acidobacteriaceae</taxon>
        <taxon>Telmatobacter</taxon>
    </lineage>
</organism>
<dbReference type="SFLD" id="SFLDS00003">
    <property type="entry name" value="Haloacid_Dehalogenase"/>
    <property type="match status" value="1"/>
</dbReference>
<dbReference type="PANTHER" id="PTHR43434:SF1">
    <property type="entry name" value="PHOSPHOGLYCOLATE PHOSPHATASE"/>
    <property type="match status" value="1"/>
</dbReference>
<dbReference type="SFLD" id="SFLDG01129">
    <property type="entry name" value="C1.5:_HAD__Beta-PGM__Phosphata"/>
    <property type="match status" value="1"/>
</dbReference>
<evidence type="ECO:0000256" key="3">
    <source>
        <dbReference type="ARBA" id="ARBA00006171"/>
    </source>
</evidence>
<keyword evidence="5" id="KW-0378">Hydrolase</keyword>
<dbReference type="AlphaFoldDB" id="A0AAU7DCY8"/>
<dbReference type="PANTHER" id="PTHR43434">
    <property type="entry name" value="PHOSPHOGLYCOLATE PHOSPHATASE"/>
    <property type="match status" value="1"/>
</dbReference>
<comment type="catalytic activity">
    <reaction evidence="1">
        <text>2-phosphoglycolate + H2O = glycolate + phosphate</text>
        <dbReference type="Rhea" id="RHEA:14369"/>
        <dbReference type="ChEBI" id="CHEBI:15377"/>
        <dbReference type="ChEBI" id="CHEBI:29805"/>
        <dbReference type="ChEBI" id="CHEBI:43474"/>
        <dbReference type="ChEBI" id="CHEBI:58033"/>
        <dbReference type="EC" id="3.1.3.18"/>
    </reaction>
</comment>
<dbReference type="EC" id="3.1.3.18" evidence="4"/>
<proteinExistence type="inferred from homology"/>
<evidence type="ECO:0000313" key="5">
    <source>
        <dbReference type="EMBL" id="XBH15520.1"/>
    </source>
</evidence>
<dbReference type="RefSeq" id="WP_348260753.1">
    <property type="nucleotide sequence ID" value="NZ_CP121196.1"/>
</dbReference>
<protein>
    <recommendedName>
        <fullName evidence="4">phosphoglycolate phosphatase</fullName>
        <ecNumber evidence="4">3.1.3.18</ecNumber>
    </recommendedName>
</protein>
<dbReference type="GO" id="GO:0005829">
    <property type="term" value="C:cytosol"/>
    <property type="evidence" value="ECO:0007669"/>
    <property type="project" value="TreeGrafter"/>
</dbReference>
<dbReference type="NCBIfam" id="TIGR01509">
    <property type="entry name" value="HAD-SF-IA-v3"/>
    <property type="match status" value="1"/>
</dbReference>
<comment type="pathway">
    <text evidence="2">Organic acid metabolism; glycolate biosynthesis; glycolate from 2-phosphoglycolate: step 1/1.</text>
</comment>
<sequence>MIRVLRPVPVEQLKLLVFDLDGTLIDSAQDLCNSVNATLENFGRPHLSDEVIAGYIGNGALMLIRRAFAADDGKEPNEELLAEAYRFFLDYYREHKLDYTYAYEGVLEALDALHKVYDQLNVPARKMAVLTNKPVRPAQAICEALGLAPFFLNIYGGNSFPTKKPDPEGLIALMKEADATPEQTVMIGDSQVDVLTARNAGAWCIGCTFGLAPGSLEAIPPDVLVDTPADWTAALSPAKIDL</sequence>
<gene>
    <name evidence="5" type="ORF">P8935_13170</name>
</gene>
<dbReference type="InterPro" id="IPR041492">
    <property type="entry name" value="HAD_2"/>
</dbReference>
<dbReference type="GO" id="GO:0006281">
    <property type="term" value="P:DNA repair"/>
    <property type="evidence" value="ECO:0007669"/>
    <property type="project" value="TreeGrafter"/>
</dbReference>
<evidence type="ECO:0000256" key="1">
    <source>
        <dbReference type="ARBA" id="ARBA00000830"/>
    </source>
</evidence>
<dbReference type="Gene3D" id="3.40.50.1000">
    <property type="entry name" value="HAD superfamily/HAD-like"/>
    <property type="match status" value="1"/>
</dbReference>
<dbReference type="GO" id="GO:0008967">
    <property type="term" value="F:phosphoglycolate phosphatase activity"/>
    <property type="evidence" value="ECO:0007669"/>
    <property type="project" value="UniProtKB-EC"/>
</dbReference>
<dbReference type="SUPFAM" id="SSF56784">
    <property type="entry name" value="HAD-like"/>
    <property type="match status" value="1"/>
</dbReference>
<reference evidence="5" key="1">
    <citation type="submission" date="2023-03" db="EMBL/GenBank/DDBJ databases">
        <title>Edaphobacter sp.</title>
        <authorList>
            <person name="Huber K.J."/>
            <person name="Papendorf J."/>
            <person name="Pilke C."/>
            <person name="Bunk B."/>
            <person name="Sproeer C."/>
            <person name="Pester M."/>
        </authorList>
    </citation>
    <scope>NUCLEOTIDE SEQUENCE</scope>
    <source>
        <strain evidence="5">DSM 110680</strain>
    </source>
</reference>
<evidence type="ECO:0000256" key="2">
    <source>
        <dbReference type="ARBA" id="ARBA00004818"/>
    </source>
</evidence>
<comment type="similarity">
    <text evidence="3">Belongs to the HAD-like hydrolase superfamily. CbbY/CbbZ/Gph/YieH family.</text>
</comment>
<accession>A0AAU7DCY8</accession>
<evidence type="ECO:0000256" key="4">
    <source>
        <dbReference type="ARBA" id="ARBA00013078"/>
    </source>
</evidence>
<dbReference type="InterPro" id="IPR023214">
    <property type="entry name" value="HAD_sf"/>
</dbReference>
<dbReference type="EMBL" id="CP121196">
    <property type="protein sequence ID" value="XBH15520.1"/>
    <property type="molecule type" value="Genomic_DNA"/>
</dbReference>